<feature type="transmembrane region" description="Helical" evidence="8">
    <location>
        <begin position="419"/>
        <end position="442"/>
    </location>
</feature>
<dbReference type="PANTHER" id="PTHR42703">
    <property type="entry name" value="NADH DEHYDROGENASE"/>
    <property type="match status" value="1"/>
</dbReference>
<feature type="transmembrane region" description="Helical" evidence="8">
    <location>
        <begin position="289"/>
        <end position="307"/>
    </location>
</feature>
<dbReference type="Proteomes" id="UP000185678">
    <property type="component" value="Unassembled WGS sequence"/>
</dbReference>
<feature type="transmembrane region" description="Helical" evidence="8">
    <location>
        <begin position="34"/>
        <end position="60"/>
    </location>
</feature>
<reference evidence="10 11" key="1">
    <citation type="submission" date="2017-01" db="EMBL/GenBank/DDBJ databases">
        <authorList>
            <person name="Mah S.A."/>
            <person name="Swanson W.J."/>
            <person name="Moy G.W."/>
            <person name="Vacquier V.D."/>
        </authorList>
    </citation>
    <scope>NUCLEOTIDE SEQUENCE [LARGE SCALE GENOMIC DNA]</scope>
    <source>
        <strain evidence="10 11">DSM 11589</strain>
    </source>
</reference>
<keyword evidence="11" id="KW-1185">Reference proteome</keyword>
<feature type="transmembrane region" description="Helical" evidence="8">
    <location>
        <begin position="12"/>
        <end position="27"/>
    </location>
</feature>
<feature type="transmembrane region" description="Helical" evidence="8">
    <location>
        <begin position="463"/>
        <end position="481"/>
    </location>
</feature>
<accession>A0A1N7NGR3</accession>
<feature type="transmembrane region" description="Helical" evidence="8">
    <location>
        <begin position="80"/>
        <end position="102"/>
    </location>
</feature>
<dbReference type="RefSeq" id="WP_076401048.1">
    <property type="nucleotide sequence ID" value="NZ_FTOA01000005.1"/>
</dbReference>
<feature type="transmembrane region" description="Helical" evidence="8">
    <location>
        <begin position="345"/>
        <end position="363"/>
    </location>
</feature>
<dbReference type="AlphaFoldDB" id="A0A1N7NGR3"/>
<dbReference type="GO" id="GO:0042773">
    <property type="term" value="P:ATP synthesis coupled electron transport"/>
    <property type="evidence" value="ECO:0007669"/>
    <property type="project" value="InterPro"/>
</dbReference>
<keyword evidence="5 8" id="KW-1133">Transmembrane helix</keyword>
<feature type="transmembrane region" description="Helical" evidence="8">
    <location>
        <begin position="384"/>
        <end position="407"/>
    </location>
</feature>
<dbReference type="InterPro" id="IPR001750">
    <property type="entry name" value="ND/Mrp_TM"/>
</dbReference>
<organism evidence="10 11">
    <name type="scientific">Insolitispirillum peregrinum</name>
    <dbReference type="NCBI Taxonomy" id="80876"/>
    <lineage>
        <taxon>Bacteria</taxon>
        <taxon>Pseudomonadati</taxon>
        <taxon>Pseudomonadota</taxon>
        <taxon>Alphaproteobacteria</taxon>
        <taxon>Rhodospirillales</taxon>
        <taxon>Novispirillaceae</taxon>
        <taxon>Insolitispirillum</taxon>
    </lineage>
</organism>
<comment type="similarity">
    <text evidence="2">Belongs to the CPA3 antiporters (TC 2.A.63) subunit D family.</text>
</comment>
<dbReference type="EMBL" id="FTOA01000005">
    <property type="protein sequence ID" value="SIS97500.1"/>
    <property type="molecule type" value="Genomic_DNA"/>
</dbReference>
<dbReference type="GO" id="GO:0008137">
    <property type="term" value="F:NADH dehydrogenase (ubiquinone) activity"/>
    <property type="evidence" value="ECO:0007669"/>
    <property type="project" value="InterPro"/>
</dbReference>
<feature type="transmembrane region" description="Helical" evidence="8">
    <location>
        <begin position="169"/>
        <end position="191"/>
    </location>
</feature>
<evidence type="ECO:0000256" key="5">
    <source>
        <dbReference type="ARBA" id="ARBA00022989"/>
    </source>
</evidence>
<dbReference type="Pfam" id="PF00361">
    <property type="entry name" value="Proton_antipo_M"/>
    <property type="match status" value="1"/>
</dbReference>
<dbReference type="STRING" id="80876.SAMN05421779_105110"/>
<dbReference type="PANTHER" id="PTHR42703:SF1">
    <property type="entry name" value="NA(+)_H(+) ANTIPORTER SUBUNIT D1"/>
    <property type="match status" value="1"/>
</dbReference>
<proteinExistence type="inferred from homology"/>
<protein>
    <submittedName>
        <fullName evidence="10">Multisubunit sodium/proton antiporter, MrpD subunit</fullName>
    </submittedName>
</protein>
<evidence type="ECO:0000313" key="11">
    <source>
        <dbReference type="Proteomes" id="UP000185678"/>
    </source>
</evidence>
<feature type="domain" description="NADH:quinone oxidoreductase/Mrp antiporter transmembrane" evidence="9">
    <location>
        <begin position="135"/>
        <end position="433"/>
    </location>
</feature>
<evidence type="ECO:0000259" key="9">
    <source>
        <dbReference type="Pfam" id="PF00361"/>
    </source>
</evidence>
<evidence type="ECO:0000256" key="1">
    <source>
        <dbReference type="ARBA" id="ARBA00004651"/>
    </source>
</evidence>
<feature type="transmembrane region" description="Helical" evidence="8">
    <location>
        <begin position="211"/>
        <end position="229"/>
    </location>
</feature>
<dbReference type="OrthoDB" id="9768329at2"/>
<name>A0A1N7NGR3_9PROT</name>
<sequence length="509" mass="54273">MLPDLPLHLPPLHLAVPLMAAPVGVLWRRPVLAWGWAAVVSAVTLLMAVTTLVTVLGHGPVSYAVGNWPAPWGIELKLDILSALMLVLINGIGLLTVLYGRASVQSEIQASHQYLYYICYLLALAGLSGMVITGDAFNLFVCLEISSLSSYALIAMGKGRKALTAAYNYLVLGTIGATFYIIGVGMLYMVTGTLNMADIALHMQAAPVNRTEVVAIAFLLVGIGLKLALFPLHKWLPNAYAHAPTAVTTFLASTATKVSLYILIRVFFTVLNGAPLLASHLWAEMLVPFAIAGMFSASLVAIFQTNIKKMLAYSSVAQIGYMALGLGFGTVNGLAAGIIHMINHAMIKGALFMAVGCAVLRIGTSASGAVRVESWQGLGRRMPLTMFAFVLAGLSLIGVPLTTGFVSKWYLMMAAFEKGWWLVAVLIVLSSLLAVVYIWRVVEAAYLRPALPGSDTSRCEAPLSMLLPLYLLVAANIWFGIDTRFTVDLAQAAASALFQPVTGLNGGAQ</sequence>
<feature type="transmembrane region" description="Helical" evidence="8">
    <location>
        <begin position="114"/>
        <end position="132"/>
    </location>
</feature>
<evidence type="ECO:0000313" key="10">
    <source>
        <dbReference type="EMBL" id="SIS97500.1"/>
    </source>
</evidence>
<dbReference type="PRINTS" id="PR01437">
    <property type="entry name" value="NUOXDRDTASE4"/>
</dbReference>
<gene>
    <name evidence="10" type="ORF">SAMN05421779_105110</name>
</gene>
<keyword evidence="3" id="KW-1003">Cell membrane</keyword>
<evidence type="ECO:0000256" key="6">
    <source>
        <dbReference type="ARBA" id="ARBA00023136"/>
    </source>
</evidence>
<evidence type="ECO:0000256" key="2">
    <source>
        <dbReference type="ARBA" id="ARBA00005346"/>
    </source>
</evidence>
<feature type="transmembrane region" description="Helical" evidence="8">
    <location>
        <begin position="319"/>
        <end position="339"/>
    </location>
</feature>
<keyword evidence="4 7" id="KW-0812">Transmembrane</keyword>
<dbReference type="InterPro" id="IPR050586">
    <property type="entry name" value="CPA3_Na-H_Antiporter_D"/>
</dbReference>
<comment type="subcellular location">
    <subcellularLocation>
        <location evidence="1">Cell membrane</location>
        <topology evidence="1">Multi-pass membrane protein</topology>
    </subcellularLocation>
    <subcellularLocation>
        <location evidence="7">Membrane</location>
        <topology evidence="7">Multi-pass membrane protein</topology>
    </subcellularLocation>
</comment>
<evidence type="ECO:0000256" key="4">
    <source>
        <dbReference type="ARBA" id="ARBA00022692"/>
    </source>
</evidence>
<dbReference type="GO" id="GO:0005886">
    <property type="term" value="C:plasma membrane"/>
    <property type="evidence" value="ECO:0007669"/>
    <property type="project" value="UniProtKB-SubCell"/>
</dbReference>
<keyword evidence="6 8" id="KW-0472">Membrane</keyword>
<evidence type="ECO:0000256" key="7">
    <source>
        <dbReference type="RuleBase" id="RU000320"/>
    </source>
</evidence>
<dbReference type="InterPro" id="IPR003918">
    <property type="entry name" value="NADH_UbQ_OxRdtase"/>
</dbReference>
<evidence type="ECO:0000256" key="3">
    <source>
        <dbReference type="ARBA" id="ARBA00022475"/>
    </source>
</evidence>
<evidence type="ECO:0000256" key="8">
    <source>
        <dbReference type="SAM" id="Phobius"/>
    </source>
</evidence>